<evidence type="ECO:0000313" key="4">
    <source>
        <dbReference type="EMBL" id="PKL72677.1"/>
    </source>
</evidence>
<dbReference type="InterPro" id="IPR050722">
    <property type="entry name" value="Pyruvate:ferred/Flavod_OxRd"/>
</dbReference>
<dbReference type="CDD" id="cd07034">
    <property type="entry name" value="TPP_PYR_PFOR_IOR-alpha_like"/>
    <property type="match status" value="1"/>
</dbReference>
<sequence length="387" mass="43194">MKNEKIKLNIKALTGAEAVAEAMRQINPSVVSIYPITPQTPIIEKFSKFVANGLVDSEIITVESEHSAMSAVVGAQASGVRAMTATSSQGLALMWEILGIASGLRLPIVMPVVNRALSAPLNIHCDHSDSMGCRDFGWIQIYSENNQEAYENILLAMKVAEQVKLPAMVMQDGFITSHCVEAVKILPDKIVQKFLEKYQPAYSLLDIKNPITVGSFISQPCFFEIKCQQIKAMEQVKKVYLQTGKEFSRITKRKYEYFEKYKLDDAEYGIVVMSSTAGTVKAVVDKMRSIGFKVGLLKPILFRPFPYQEIAQALAHLKAVAILDRSVSVGAFPPLYSEIVNCQLLNVKCQSYIFGLGGQDIFEKDIEKVFMDLLNKKINKKEIKYIK</sequence>
<reference evidence="4 5" key="1">
    <citation type="journal article" date="2017" name="ISME J.">
        <title>Potential for microbial H2 and metal transformations associated with novel bacteria and archaea in deep terrestrial subsurface sediments.</title>
        <authorList>
            <person name="Hernsdorf A.W."/>
            <person name="Amano Y."/>
            <person name="Miyakawa K."/>
            <person name="Ise K."/>
            <person name="Suzuki Y."/>
            <person name="Anantharaman K."/>
            <person name="Probst A."/>
            <person name="Burstein D."/>
            <person name="Thomas B.C."/>
            <person name="Banfield J.F."/>
        </authorList>
    </citation>
    <scope>NUCLEOTIDE SEQUENCE [LARGE SCALE GENOMIC DNA]</scope>
    <source>
        <strain evidence="4">HGW-Kuenenbacteria-1</strain>
    </source>
</reference>
<gene>
    <name evidence="4" type="primary">porA</name>
    <name evidence="4" type="ORF">CVV26_00205</name>
</gene>
<dbReference type="Pfam" id="PF01855">
    <property type="entry name" value="POR_N"/>
    <property type="match status" value="1"/>
</dbReference>
<evidence type="ECO:0000259" key="2">
    <source>
        <dbReference type="Pfam" id="PF01855"/>
    </source>
</evidence>
<dbReference type="InterPro" id="IPR002880">
    <property type="entry name" value="Pyrv_Fd/Flavodoxin_OxRdtase_N"/>
</dbReference>
<dbReference type="Proteomes" id="UP000233414">
    <property type="component" value="Unassembled WGS sequence"/>
</dbReference>
<dbReference type="InterPro" id="IPR033412">
    <property type="entry name" value="PFOR_II"/>
</dbReference>
<dbReference type="AlphaFoldDB" id="A0A2N1UP59"/>
<dbReference type="Gene3D" id="3.40.50.970">
    <property type="match status" value="1"/>
</dbReference>
<dbReference type="SUPFAM" id="SSF52518">
    <property type="entry name" value="Thiamin diphosphate-binding fold (THDP-binding)"/>
    <property type="match status" value="1"/>
</dbReference>
<dbReference type="Gene3D" id="3.40.50.920">
    <property type="match status" value="1"/>
</dbReference>
<dbReference type="FunFam" id="3.40.50.920:FF:000010">
    <property type="entry name" value="Pyruvate ferredoxin oxidoreductase, alpha subunit"/>
    <property type="match status" value="1"/>
</dbReference>
<name>A0A2N1UP59_9BACT</name>
<evidence type="ECO:0000313" key="5">
    <source>
        <dbReference type="Proteomes" id="UP000233414"/>
    </source>
</evidence>
<feature type="domain" description="Pyruvate:ferredoxin oxidoreductase core" evidence="3">
    <location>
        <begin position="266"/>
        <end position="366"/>
    </location>
</feature>
<dbReference type="InterPro" id="IPR009014">
    <property type="entry name" value="Transketo_C/PFOR_II"/>
</dbReference>
<proteinExistence type="predicted"/>
<dbReference type="PANTHER" id="PTHR32154:SF0">
    <property type="entry name" value="PYRUVATE-FLAVODOXIN OXIDOREDUCTASE-RELATED"/>
    <property type="match status" value="1"/>
</dbReference>
<dbReference type="EMBL" id="PGYQ01000001">
    <property type="protein sequence ID" value="PKL72677.1"/>
    <property type="molecule type" value="Genomic_DNA"/>
</dbReference>
<dbReference type="InterPro" id="IPR029061">
    <property type="entry name" value="THDP-binding"/>
</dbReference>
<accession>A0A2N1UP59</accession>
<evidence type="ECO:0000256" key="1">
    <source>
        <dbReference type="ARBA" id="ARBA00023002"/>
    </source>
</evidence>
<feature type="domain" description="Pyruvate flavodoxin/ferredoxin oxidoreductase pyrimidine binding" evidence="2">
    <location>
        <begin position="21"/>
        <end position="240"/>
    </location>
</feature>
<protein>
    <submittedName>
        <fullName evidence="4">Pyruvate ferredoxin oxidoreductase</fullName>
    </submittedName>
</protein>
<keyword evidence="4" id="KW-0670">Pyruvate</keyword>
<dbReference type="GO" id="GO:0016903">
    <property type="term" value="F:oxidoreductase activity, acting on the aldehyde or oxo group of donors"/>
    <property type="evidence" value="ECO:0007669"/>
    <property type="project" value="UniProtKB-ARBA"/>
</dbReference>
<dbReference type="GO" id="GO:0019752">
    <property type="term" value="P:carboxylic acid metabolic process"/>
    <property type="evidence" value="ECO:0007669"/>
    <property type="project" value="UniProtKB-ARBA"/>
</dbReference>
<evidence type="ECO:0000259" key="3">
    <source>
        <dbReference type="Pfam" id="PF17147"/>
    </source>
</evidence>
<dbReference type="PANTHER" id="PTHR32154">
    <property type="entry name" value="PYRUVATE-FLAVODOXIN OXIDOREDUCTASE-RELATED"/>
    <property type="match status" value="1"/>
</dbReference>
<organism evidence="4 5">
    <name type="scientific">Candidatus Kuenenbacteria bacterium HGW-Kuenenbacteria-1</name>
    <dbReference type="NCBI Taxonomy" id="2013812"/>
    <lineage>
        <taxon>Bacteria</taxon>
        <taxon>Candidatus Kueneniibacteriota</taxon>
    </lineage>
</organism>
<dbReference type="SUPFAM" id="SSF52922">
    <property type="entry name" value="TK C-terminal domain-like"/>
    <property type="match status" value="1"/>
</dbReference>
<keyword evidence="1" id="KW-0560">Oxidoreductase</keyword>
<dbReference type="GO" id="GO:0006979">
    <property type="term" value="P:response to oxidative stress"/>
    <property type="evidence" value="ECO:0007669"/>
    <property type="project" value="TreeGrafter"/>
</dbReference>
<comment type="caution">
    <text evidence="4">The sequence shown here is derived from an EMBL/GenBank/DDBJ whole genome shotgun (WGS) entry which is preliminary data.</text>
</comment>
<dbReference type="Pfam" id="PF17147">
    <property type="entry name" value="PFOR_II"/>
    <property type="match status" value="1"/>
</dbReference>
<dbReference type="FunFam" id="3.40.50.970:FF:000012">
    <property type="entry name" value="Pyruvate:ferredoxin (Flavodoxin) oxidoreductase"/>
    <property type="match status" value="1"/>
</dbReference>